<evidence type="ECO:0000256" key="1">
    <source>
        <dbReference type="SAM" id="Phobius"/>
    </source>
</evidence>
<dbReference type="RefSeq" id="WP_340527914.1">
    <property type="nucleotide sequence ID" value="NZ_FMSH01000384.1"/>
</dbReference>
<organism evidence="2">
    <name type="scientific">Cupriavidus necator</name>
    <name type="common">Alcaligenes eutrophus</name>
    <name type="synonym">Ralstonia eutropha</name>
    <dbReference type="NCBI Taxonomy" id="106590"/>
    <lineage>
        <taxon>Bacteria</taxon>
        <taxon>Pseudomonadati</taxon>
        <taxon>Pseudomonadota</taxon>
        <taxon>Betaproteobacteria</taxon>
        <taxon>Burkholderiales</taxon>
        <taxon>Burkholderiaceae</taxon>
        <taxon>Cupriavidus</taxon>
    </lineage>
</organism>
<name>A0A1K0JGB8_CUPNE</name>
<dbReference type="AlphaFoldDB" id="A0A1K0JGB8"/>
<dbReference type="EMBL" id="FMSH01000384">
    <property type="protein sequence ID" value="SCU85693.1"/>
    <property type="molecule type" value="Genomic_DNA"/>
</dbReference>
<feature type="transmembrane region" description="Helical" evidence="1">
    <location>
        <begin position="51"/>
        <end position="72"/>
    </location>
</feature>
<keyword evidence="1" id="KW-0812">Transmembrane</keyword>
<protein>
    <submittedName>
        <fullName evidence="2">Uncharacterized protein</fullName>
    </submittedName>
</protein>
<sequence length="75" mass="8075">MPAAVISVPRGETRGFAAGQAVAQSPADPFSWWTDSVALPGLTHRESYRDIFAVTMIKTAAVFFVIAVYFLTGLV</sequence>
<evidence type="ECO:0000313" key="2">
    <source>
        <dbReference type="EMBL" id="SCU85693.1"/>
    </source>
</evidence>
<proteinExistence type="predicted"/>
<keyword evidence="1" id="KW-1133">Transmembrane helix</keyword>
<accession>A0A1K0JGB8</accession>
<gene>
    <name evidence="2" type="ORF">CNECB9_4440031</name>
</gene>
<keyword evidence="1" id="KW-0472">Membrane</keyword>
<reference evidence="2" key="1">
    <citation type="submission" date="2016-09" db="EMBL/GenBank/DDBJ databases">
        <authorList>
            <person name="Capua I."/>
            <person name="De Benedictis P."/>
            <person name="Joannis T."/>
            <person name="Lombin L.H."/>
            <person name="Cattoli G."/>
        </authorList>
    </citation>
    <scope>NUCLEOTIDE SEQUENCE</scope>
    <source>
        <strain evidence="2">B9</strain>
    </source>
</reference>